<evidence type="ECO:0000313" key="6">
    <source>
        <dbReference type="EMBL" id="UQN28813.1"/>
    </source>
</evidence>
<keyword evidence="7" id="KW-1185">Reference proteome</keyword>
<evidence type="ECO:0000256" key="2">
    <source>
        <dbReference type="ARBA" id="ARBA00023015"/>
    </source>
</evidence>
<proteinExistence type="inferred from homology"/>
<dbReference type="EMBL" id="CP097218">
    <property type="protein sequence ID" value="UQN28813.1"/>
    <property type="molecule type" value="Genomic_DNA"/>
</dbReference>
<dbReference type="RefSeq" id="WP_249477930.1">
    <property type="nucleotide sequence ID" value="NZ_CP097218.1"/>
</dbReference>
<accession>A0ABY4N2P7</accession>
<dbReference type="PANTHER" id="PTHR30419:SF31">
    <property type="entry name" value="BLR3139 PROTEIN"/>
    <property type="match status" value="1"/>
</dbReference>
<gene>
    <name evidence="6" type="ORF">M4486_14445</name>
</gene>
<dbReference type="Gene3D" id="1.10.10.10">
    <property type="entry name" value="Winged helix-like DNA-binding domain superfamily/Winged helix DNA-binding domain"/>
    <property type="match status" value="1"/>
</dbReference>
<dbReference type="Pfam" id="PF00126">
    <property type="entry name" value="HTH_1"/>
    <property type="match status" value="1"/>
</dbReference>
<reference evidence="6" key="1">
    <citation type="submission" date="2022-05" db="EMBL/GenBank/DDBJ databases">
        <title>Genomic analysis of Brachybacterium sp. CBA3104.</title>
        <authorList>
            <person name="Roh S.W."/>
            <person name="Kim Y.B."/>
            <person name="Kim Y."/>
        </authorList>
    </citation>
    <scope>NUCLEOTIDE SEQUENCE</scope>
    <source>
        <strain evidence="6">CBA3104</strain>
    </source>
</reference>
<dbReference type="PRINTS" id="PR00039">
    <property type="entry name" value="HTHLYSR"/>
</dbReference>
<dbReference type="InterPro" id="IPR050950">
    <property type="entry name" value="HTH-type_LysR_regulators"/>
</dbReference>
<dbReference type="InterPro" id="IPR036390">
    <property type="entry name" value="WH_DNA-bd_sf"/>
</dbReference>
<feature type="domain" description="HTH lysR-type" evidence="5">
    <location>
        <begin position="1"/>
        <end position="58"/>
    </location>
</feature>
<name>A0ABY4N2P7_9MICO</name>
<dbReference type="PROSITE" id="PS50931">
    <property type="entry name" value="HTH_LYSR"/>
    <property type="match status" value="1"/>
</dbReference>
<keyword evidence="4" id="KW-0804">Transcription</keyword>
<dbReference type="InterPro" id="IPR036388">
    <property type="entry name" value="WH-like_DNA-bd_sf"/>
</dbReference>
<evidence type="ECO:0000256" key="1">
    <source>
        <dbReference type="ARBA" id="ARBA00009437"/>
    </source>
</evidence>
<keyword evidence="3" id="KW-0238">DNA-binding</keyword>
<dbReference type="SUPFAM" id="SSF53850">
    <property type="entry name" value="Periplasmic binding protein-like II"/>
    <property type="match status" value="1"/>
</dbReference>
<organism evidence="6 7">
    <name type="scientific">Brachybacterium kimchii</name>
    <dbReference type="NCBI Taxonomy" id="2942909"/>
    <lineage>
        <taxon>Bacteria</taxon>
        <taxon>Bacillati</taxon>
        <taxon>Actinomycetota</taxon>
        <taxon>Actinomycetes</taxon>
        <taxon>Micrococcales</taxon>
        <taxon>Dermabacteraceae</taxon>
        <taxon>Brachybacterium</taxon>
    </lineage>
</organism>
<keyword evidence="2" id="KW-0805">Transcription regulation</keyword>
<protein>
    <submittedName>
        <fullName evidence="6">LysR family transcriptional regulator</fullName>
    </submittedName>
</protein>
<evidence type="ECO:0000313" key="7">
    <source>
        <dbReference type="Proteomes" id="UP001055868"/>
    </source>
</evidence>
<dbReference type="Pfam" id="PF03466">
    <property type="entry name" value="LysR_substrate"/>
    <property type="match status" value="1"/>
</dbReference>
<evidence type="ECO:0000256" key="3">
    <source>
        <dbReference type="ARBA" id="ARBA00023125"/>
    </source>
</evidence>
<evidence type="ECO:0000256" key="4">
    <source>
        <dbReference type="ARBA" id="ARBA00023163"/>
    </source>
</evidence>
<dbReference type="InterPro" id="IPR000847">
    <property type="entry name" value="LysR_HTH_N"/>
</dbReference>
<dbReference type="Gene3D" id="3.40.190.290">
    <property type="match status" value="1"/>
</dbReference>
<dbReference type="Proteomes" id="UP001055868">
    <property type="component" value="Chromosome"/>
</dbReference>
<dbReference type="InterPro" id="IPR005119">
    <property type="entry name" value="LysR_subst-bd"/>
</dbReference>
<sequence>MDLRQMEYVVALADERHFTRAAELAGISQSGLSSAIRGLEQELGTALFDRTTRRVEPTAAGFALLPHARALLEEAARAREAVMRVGPAISGSLRVGAEQCLGLVDVSALLSTFHQRHPGIATEFAQAGSHELVGAVREGELDVAFVATDRHLGALRHTFLGGEPLVLVVPPDHRLARRTTLRWEMLDGADFVDFSETWGVRTMNDDLLATHGVHRRVRCSVNDVHTLLDLVTRGLGVAIVPAHVARKPQAATLVTCELPGAAQPSWSVSAICPLAPAADAPSGLLLELLGETAPCEDASCFAGEAVETTEVIDAADAEAASAVGGQPVMAVGR</sequence>
<comment type="similarity">
    <text evidence="1">Belongs to the LysR transcriptional regulatory family.</text>
</comment>
<dbReference type="SUPFAM" id="SSF46785">
    <property type="entry name" value="Winged helix' DNA-binding domain"/>
    <property type="match status" value="1"/>
</dbReference>
<dbReference type="PANTHER" id="PTHR30419">
    <property type="entry name" value="HTH-TYPE TRANSCRIPTIONAL REGULATOR YBHD"/>
    <property type="match status" value="1"/>
</dbReference>
<evidence type="ECO:0000259" key="5">
    <source>
        <dbReference type="PROSITE" id="PS50931"/>
    </source>
</evidence>